<evidence type="ECO:0000313" key="2">
    <source>
        <dbReference type="Proteomes" id="UP000828390"/>
    </source>
</evidence>
<keyword evidence="2" id="KW-1185">Reference proteome</keyword>
<evidence type="ECO:0000313" key="1">
    <source>
        <dbReference type="EMBL" id="KAH3738964.1"/>
    </source>
</evidence>
<protein>
    <submittedName>
        <fullName evidence="1">Uncharacterized protein</fullName>
    </submittedName>
</protein>
<reference evidence="1" key="1">
    <citation type="journal article" date="2019" name="bioRxiv">
        <title>The Genome of the Zebra Mussel, Dreissena polymorpha: A Resource for Invasive Species Research.</title>
        <authorList>
            <person name="McCartney M.A."/>
            <person name="Auch B."/>
            <person name="Kono T."/>
            <person name="Mallez S."/>
            <person name="Zhang Y."/>
            <person name="Obille A."/>
            <person name="Becker A."/>
            <person name="Abrahante J.E."/>
            <person name="Garbe J."/>
            <person name="Badalamenti J.P."/>
            <person name="Herman A."/>
            <person name="Mangelson H."/>
            <person name="Liachko I."/>
            <person name="Sullivan S."/>
            <person name="Sone E.D."/>
            <person name="Koren S."/>
            <person name="Silverstein K.A.T."/>
            <person name="Beckman K.B."/>
            <person name="Gohl D.M."/>
        </authorList>
    </citation>
    <scope>NUCLEOTIDE SEQUENCE</scope>
    <source>
        <strain evidence="1">Duluth1</strain>
        <tissue evidence="1">Whole animal</tissue>
    </source>
</reference>
<accession>A0A9D4D6N1</accession>
<name>A0A9D4D6N1_DREPO</name>
<dbReference type="EMBL" id="JAIWYP010000011">
    <property type="protein sequence ID" value="KAH3738964.1"/>
    <property type="molecule type" value="Genomic_DNA"/>
</dbReference>
<proteinExistence type="predicted"/>
<organism evidence="1 2">
    <name type="scientific">Dreissena polymorpha</name>
    <name type="common">Zebra mussel</name>
    <name type="synonym">Mytilus polymorpha</name>
    <dbReference type="NCBI Taxonomy" id="45954"/>
    <lineage>
        <taxon>Eukaryota</taxon>
        <taxon>Metazoa</taxon>
        <taxon>Spiralia</taxon>
        <taxon>Lophotrochozoa</taxon>
        <taxon>Mollusca</taxon>
        <taxon>Bivalvia</taxon>
        <taxon>Autobranchia</taxon>
        <taxon>Heteroconchia</taxon>
        <taxon>Euheterodonta</taxon>
        <taxon>Imparidentia</taxon>
        <taxon>Neoheterodontei</taxon>
        <taxon>Myida</taxon>
        <taxon>Dreissenoidea</taxon>
        <taxon>Dreissenidae</taxon>
        <taxon>Dreissena</taxon>
    </lineage>
</organism>
<comment type="caution">
    <text evidence="1">The sequence shown here is derived from an EMBL/GenBank/DDBJ whole genome shotgun (WGS) entry which is preliminary data.</text>
</comment>
<dbReference type="AlphaFoldDB" id="A0A9D4D6N1"/>
<dbReference type="Proteomes" id="UP000828390">
    <property type="component" value="Unassembled WGS sequence"/>
</dbReference>
<sequence>MYSVMSHGPEKTFEETAPLTRSDVIISGVSGQAVNALGNITLLCEHKNIKRSINVFIMNTPRAINLLAGMIPLMLG</sequence>
<reference evidence="1" key="2">
    <citation type="submission" date="2020-11" db="EMBL/GenBank/DDBJ databases">
        <authorList>
            <person name="McCartney M.A."/>
            <person name="Auch B."/>
            <person name="Kono T."/>
            <person name="Mallez S."/>
            <person name="Becker A."/>
            <person name="Gohl D.M."/>
            <person name="Silverstein K.A.T."/>
            <person name="Koren S."/>
            <person name="Bechman K.B."/>
            <person name="Herman A."/>
            <person name="Abrahante J.E."/>
            <person name="Garbe J."/>
        </authorList>
    </citation>
    <scope>NUCLEOTIDE SEQUENCE</scope>
    <source>
        <strain evidence="1">Duluth1</strain>
        <tissue evidence="1">Whole animal</tissue>
    </source>
</reference>
<gene>
    <name evidence="1" type="ORF">DPMN_045608</name>
</gene>